<dbReference type="EMBL" id="PIUM01000063">
    <property type="protein sequence ID" value="PKU21387.1"/>
    <property type="molecule type" value="Genomic_DNA"/>
</dbReference>
<protein>
    <submittedName>
        <fullName evidence="1">Uncharacterized protein</fullName>
    </submittedName>
</protein>
<proteinExistence type="predicted"/>
<comment type="caution">
    <text evidence="1">The sequence shown here is derived from an EMBL/GenBank/DDBJ whole genome shotgun (WGS) entry which is preliminary data.</text>
</comment>
<dbReference type="AlphaFoldDB" id="A0A2N3PLV9"/>
<evidence type="ECO:0000313" key="1">
    <source>
        <dbReference type="EMBL" id="PKU21387.1"/>
    </source>
</evidence>
<keyword evidence="2" id="KW-1185">Reference proteome</keyword>
<sequence length="62" mass="7286">MGFESDYFVPKPVSGFIPRCRSRKAVNDEWAVQRCRHVTLGRGIIYTPNRTLPRYKKPICHH</sequence>
<accession>A0A2N3PLV9</accession>
<organism evidence="1 2">
    <name type="scientific">Telmatospirillum siberiense</name>
    <dbReference type="NCBI Taxonomy" id="382514"/>
    <lineage>
        <taxon>Bacteria</taxon>
        <taxon>Pseudomonadati</taxon>
        <taxon>Pseudomonadota</taxon>
        <taxon>Alphaproteobacteria</taxon>
        <taxon>Rhodospirillales</taxon>
        <taxon>Rhodospirillaceae</taxon>
        <taxon>Telmatospirillum</taxon>
    </lineage>
</organism>
<name>A0A2N3PLV9_9PROT</name>
<dbReference type="Proteomes" id="UP000233293">
    <property type="component" value="Unassembled WGS sequence"/>
</dbReference>
<gene>
    <name evidence="1" type="ORF">CWS72_26950</name>
</gene>
<reference evidence="2" key="1">
    <citation type="submission" date="2017-12" db="EMBL/GenBank/DDBJ databases">
        <title>Draft genome sequence of Telmatospirillum siberiense 26-4b1T, an acidotolerant peatland alphaproteobacterium potentially involved in sulfur cycling.</title>
        <authorList>
            <person name="Hausmann B."/>
            <person name="Pjevac P."/>
            <person name="Schreck K."/>
            <person name="Herbold C.W."/>
            <person name="Daims H."/>
            <person name="Wagner M."/>
            <person name="Pester M."/>
            <person name="Loy A."/>
        </authorList>
    </citation>
    <scope>NUCLEOTIDE SEQUENCE [LARGE SCALE GENOMIC DNA]</scope>
    <source>
        <strain evidence="2">26-4b1</strain>
    </source>
</reference>
<evidence type="ECO:0000313" key="2">
    <source>
        <dbReference type="Proteomes" id="UP000233293"/>
    </source>
</evidence>